<feature type="region of interest" description="Disordered" evidence="5">
    <location>
        <begin position="1301"/>
        <end position="1329"/>
    </location>
</feature>
<dbReference type="SMART" id="SM00365">
    <property type="entry name" value="LRR_SD22"/>
    <property type="match status" value="13"/>
</dbReference>
<keyword evidence="6" id="KW-0472">Membrane</keyword>
<dbReference type="EMBL" id="HACA01011361">
    <property type="protein sequence ID" value="CDW28722.1"/>
    <property type="molecule type" value="Transcribed_RNA"/>
</dbReference>
<evidence type="ECO:0000259" key="8">
    <source>
        <dbReference type="SMART" id="SM00082"/>
    </source>
</evidence>
<feature type="transmembrane region" description="Helical" evidence="6">
    <location>
        <begin position="1211"/>
        <end position="1234"/>
    </location>
</feature>
<dbReference type="InterPro" id="IPR050333">
    <property type="entry name" value="SLRP"/>
</dbReference>
<dbReference type="SMART" id="SM00369">
    <property type="entry name" value="LRR_TYP"/>
    <property type="match status" value="28"/>
</dbReference>
<evidence type="ECO:0000256" key="5">
    <source>
        <dbReference type="SAM" id="MobiDB-lite"/>
    </source>
</evidence>
<evidence type="ECO:0000256" key="4">
    <source>
        <dbReference type="ARBA" id="ARBA00023180"/>
    </source>
</evidence>
<dbReference type="InterPro" id="IPR000483">
    <property type="entry name" value="Cys-rich_flank_reg_C"/>
</dbReference>
<evidence type="ECO:0000256" key="6">
    <source>
        <dbReference type="SAM" id="Phobius"/>
    </source>
</evidence>
<feature type="region of interest" description="Disordered" evidence="5">
    <location>
        <begin position="1366"/>
        <end position="1387"/>
    </location>
</feature>
<keyword evidence="4" id="KW-0325">Glycoprotein</keyword>
<protein>
    <recommendedName>
        <fullName evidence="8">LRRCT domain-containing protein</fullName>
    </recommendedName>
</protein>
<feature type="chain" id="PRO_5005488141" description="LRRCT domain-containing protein" evidence="7">
    <location>
        <begin position="18"/>
        <end position="1387"/>
    </location>
</feature>
<dbReference type="PANTHER" id="PTHR45712">
    <property type="entry name" value="AGAP008170-PA"/>
    <property type="match status" value="1"/>
</dbReference>
<dbReference type="SMART" id="SM00082">
    <property type="entry name" value="LRRCT"/>
    <property type="match status" value="1"/>
</dbReference>
<keyword evidence="2 7" id="KW-0732">Signal</keyword>
<feature type="domain" description="LRRCT" evidence="8">
    <location>
        <begin position="1100"/>
        <end position="1147"/>
    </location>
</feature>
<dbReference type="FunFam" id="3.80.10.10:FF:000770">
    <property type="entry name" value="Uncharacterized protein"/>
    <property type="match status" value="1"/>
</dbReference>
<dbReference type="PRINTS" id="PR00019">
    <property type="entry name" value="LEURICHRPT"/>
</dbReference>
<keyword evidence="1" id="KW-0433">Leucine-rich repeat</keyword>
<proteinExistence type="predicted"/>
<dbReference type="InterPro" id="IPR003591">
    <property type="entry name" value="Leu-rich_rpt_typical-subtyp"/>
</dbReference>
<dbReference type="OrthoDB" id="8731593at2759"/>
<accession>A0A0K2TSS1</accession>
<sequence length="1387" mass="154882">MNRTLLIVCLCLGLAHSKSLTPMIPCAEFHAQLNIPCLCGLNEVNATVINCDESVFPEFPILPYRFYIQEFSQKNAGLQNLGNQLFTASDIPLKHLDFSHNQIRRLTERLFDGIEDSLEVLRLGNNLLGYNLNPVYSSSEFQNLGALRELDLSSNSLVDIDDGLFRGCKNLKDLKINGNKLKKVPTGALRGPKSLQNLFLQDNQITELSSGDFITQPKLLSLNLTNNLIRVIRPTTFANVTRLVRLILTRNKLSSIVSDEFKELTGLVELDLSSNFLSTVPMQALVPLKTLRFLNLGSNLIKSIKEANFEALSSLEYLDLSRNNIHEIIPGTFLGIGNLKGLDLSVNSLRKVEDDAFEGLTSLEYLDLSDNKISQLPSNALERLPNLKRFKAHHNTIDSISSEDFIPIQDLEELNLSYNMISQIFPNTFASLSSLKILNLEYNFIKSLEGTAFQGLEDLLEYLNLAHNGIEILGPLNFSALKYINLGSNYLEDIEGRFKNLRDLNVLILRYNKITNLNAKTLEGIDNLIKLDISGNELSDLEPGVLINPLLNEINLSSNALSEINTGTFKELPILEMLDISSNKISMIKKGAFDSIPRLKTIDLSHNQLSSYKDDYFFNMYPNDTDLHTLDISHNELTYLYPESFRFHQLLERVDFSNNLFSFFPTQFMKDLPNLKTLNLRHNLLKNIDDSEFANFLSLKVLNLEHNEVESVSETAFQNSSQLQFLDLSHNRISNLEGDTFKGTIRLLLDLSHNNLSSMPNGIFDRPKVVKLQSLDLSHNKFLRIPVDVLQSQYFFLDILKVSNNLISEIPSDANILVNIKEIDLSFNPLSEDSVYNVLNEPKTVRSLNMAGTGVTVVPSLETPFLSSLNLSHNFISELNEDNLNKPSLEVIDISHNEIPDLSYGLSSAWPLLTNLKYLDISSNPVKFIIKGDFKYLDGLRSLKMSNLSLCNRIEGDAFKDLKELKELDLYSYKKIPFLDTKGVLDHFQALESINLEIKDELVGDQMHNILTPRLNSLGIRGKKIKNIATRALEGVSSEKFDLSLIDTGISNIPTALFLPVPSSIDFTLDVQNSDLKSLSPTLLEELSYRDVKLKGLESNPIFCDCNTKALQNWLKTKDIRNVKCTGPDYLEDKLLVDLPEYELSCEGRTTTTTTEVEYVSQKFTSTPEPDIITGDDLLLRKPISSSTRRPTAARKPQHKTAGTNPYNMDALIIGIVGGVVAFITIIIVIICIVRLRLTDSQYRGGPLGGPLALRSQGKCTCLKPVVGYGSSNGGYLSYPSTPVPPPHQLALTWGGGTINSQKMLPPSNQGPPSSLQNGNNSNNFGTIGPHSYLSAGTVVSRGSHHHHPSYPGTFQPLYPNTPYYVTFPADSDGETSPPHGRESGNR</sequence>
<dbReference type="SUPFAM" id="SSF52058">
    <property type="entry name" value="L domain-like"/>
    <property type="match status" value="3"/>
</dbReference>
<dbReference type="PROSITE" id="PS51450">
    <property type="entry name" value="LRR"/>
    <property type="match status" value="14"/>
</dbReference>
<keyword evidence="6" id="KW-0812">Transmembrane</keyword>
<feature type="compositionally biased region" description="Polar residues" evidence="5">
    <location>
        <begin position="1301"/>
        <end position="1326"/>
    </location>
</feature>
<dbReference type="InterPro" id="IPR001611">
    <property type="entry name" value="Leu-rich_rpt"/>
</dbReference>
<evidence type="ECO:0000256" key="3">
    <source>
        <dbReference type="ARBA" id="ARBA00022737"/>
    </source>
</evidence>
<name>A0A0K2TSS1_LEPSM</name>
<dbReference type="Gene3D" id="3.80.10.10">
    <property type="entry name" value="Ribonuclease Inhibitor"/>
    <property type="match status" value="7"/>
</dbReference>
<dbReference type="PANTHER" id="PTHR45712:SF22">
    <property type="entry name" value="INSULIN-LIKE GROWTH FACTOR-BINDING PROTEIN COMPLEX ACID LABILE SUBUNIT"/>
    <property type="match status" value="1"/>
</dbReference>
<dbReference type="Pfam" id="PF13855">
    <property type="entry name" value="LRR_8"/>
    <property type="match status" value="7"/>
</dbReference>
<evidence type="ECO:0000256" key="7">
    <source>
        <dbReference type="SAM" id="SignalP"/>
    </source>
</evidence>
<reference evidence="9" key="1">
    <citation type="submission" date="2014-05" db="EMBL/GenBank/DDBJ databases">
        <authorList>
            <person name="Chronopoulou M."/>
        </authorList>
    </citation>
    <scope>NUCLEOTIDE SEQUENCE</scope>
    <source>
        <tissue evidence="9">Whole organism</tissue>
    </source>
</reference>
<dbReference type="FunFam" id="3.80.10.10:FF:001164">
    <property type="entry name" value="GH01279p"/>
    <property type="match status" value="2"/>
</dbReference>
<keyword evidence="3" id="KW-0677">Repeat</keyword>
<evidence type="ECO:0000256" key="1">
    <source>
        <dbReference type="ARBA" id="ARBA00022614"/>
    </source>
</evidence>
<evidence type="ECO:0000313" key="9">
    <source>
        <dbReference type="EMBL" id="CDW28722.1"/>
    </source>
</evidence>
<feature type="signal peptide" evidence="7">
    <location>
        <begin position="1"/>
        <end position="17"/>
    </location>
</feature>
<dbReference type="SUPFAM" id="SSF52047">
    <property type="entry name" value="RNI-like"/>
    <property type="match status" value="1"/>
</dbReference>
<keyword evidence="6" id="KW-1133">Transmembrane helix</keyword>
<dbReference type="Pfam" id="PF00560">
    <property type="entry name" value="LRR_1"/>
    <property type="match status" value="2"/>
</dbReference>
<dbReference type="InterPro" id="IPR032675">
    <property type="entry name" value="LRR_dom_sf"/>
</dbReference>
<dbReference type="SMART" id="SM00364">
    <property type="entry name" value="LRR_BAC"/>
    <property type="match status" value="7"/>
</dbReference>
<organism evidence="9">
    <name type="scientific">Lepeophtheirus salmonis</name>
    <name type="common">Salmon louse</name>
    <name type="synonym">Caligus salmonis</name>
    <dbReference type="NCBI Taxonomy" id="72036"/>
    <lineage>
        <taxon>Eukaryota</taxon>
        <taxon>Metazoa</taxon>
        <taxon>Ecdysozoa</taxon>
        <taxon>Arthropoda</taxon>
        <taxon>Crustacea</taxon>
        <taxon>Multicrustacea</taxon>
        <taxon>Hexanauplia</taxon>
        <taxon>Copepoda</taxon>
        <taxon>Siphonostomatoida</taxon>
        <taxon>Caligidae</taxon>
        <taxon>Lepeophtheirus</taxon>
    </lineage>
</organism>
<evidence type="ECO:0000256" key="2">
    <source>
        <dbReference type="ARBA" id="ARBA00022729"/>
    </source>
</evidence>